<evidence type="ECO:0000256" key="3">
    <source>
        <dbReference type="ARBA" id="ARBA00022723"/>
    </source>
</evidence>
<reference evidence="12" key="1">
    <citation type="submission" date="2019-03" db="EMBL/GenBank/DDBJ databases">
        <title>Aquabacterium pictum sp.nov., the first bacteriochlorophyll a-containing freshwater bacterium in the genus Aquabacterium of the class Betaproteobacteria.</title>
        <authorList>
            <person name="Hirose S."/>
            <person name="Tank M."/>
            <person name="Hara E."/>
            <person name="Tamaki H."/>
            <person name="Takaichi S."/>
            <person name="Haruta S."/>
            <person name="Hanada S."/>
        </authorList>
    </citation>
    <scope>NUCLEOTIDE SEQUENCE [LARGE SCALE GENOMIC DNA]</scope>
    <source>
        <strain evidence="12">W35</strain>
    </source>
</reference>
<dbReference type="GO" id="GO:0006508">
    <property type="term" value="P:proteolysis"/>
    <property type="evidence" value="ECO:0007669"/>
    <property type="project" value="UniProtKB-KW"/>
</dbReference>
<dbReference type="CDD" id="cd09597">
    <property type="entry name" value="M4_TLP"/>
    <property type="match status" value="1"/>
</dbReference>
<dbReference type="PRINTS" id="PR00730">
    <property type="entry name" value="THERMOLYSIN"/>
</dbReference>
<comment type="cofactor">
    <cofactor evidence="8">
        <name>Zn(2+)</name>
        <dbReference type="ChEBI" id="CHEBI:29105"/>
    </cofactor>
</comment>
<keyword evidence="3" id="KW-0479">Metal-binding</keyword>
<comment type="subcellular location">
    <subcellularLocation>
        <location evidence="8">Secreted</location>
    </subcellularLocation>
</comment>
<evidence type="ECO:0000259" key="10">
    <source>
        <dbReference type="Pfam" id="PF02868"/>
    </source>
</evidence>
<dbReference type="GO" id="GO:0005576">
    <property type="term" value="C:extracellular region"/>
    <property type="evidence" value="ECO:0007669"/>
    <property type="project" value="UniProtKB-SubCell"/>
</dbReference>
<evidence type="ECO:0000256" key="2">
    <source>
        <dbReference type="ARBA" id="ARBA00022670"/>
    </source>
</evidence>
<keyword evidence="8" id="KW-0964">Secreted</keyword>
<proteinExistence type="inferred from homology"/>
<evidence type="ECO:0000256" key="7">
    <source>
        <dbReference type="PIRSR" id="PIRSR623612-1"/>
    </source>
</evidence>
<keyword evidence="2 8" id="KW-0645">Protease</keyword>
<evidence type="ECO:0000256" key="8">
    <source>
        <dbReference type="RuleBase" id="RU366073"/>
    </source>
</evidence>
<evidence type="ECO:0000259" key="9">
    <source>
        <dbReference type="Pfam" id="PF01447"/>
    </source>
</evidence>
<accession>A0A480APD8</accession>
<dbReference type="SUPFAM" id="SSF55486">
    <property type="entry name" value="Metalloproteases ('zincins'), catalytic domain"/>
    <property type="match status" value="1"/>
</dbReference>
<protein>
    <recommendedName>
        <fullName evidence="8">Neutral metalloproteinase</fullName>
        <ecNumber evidence="8">3.4.24.-</ecNumber>
    </recommendedName>
</protein>
<dbReference type="GO" id="GO:0046872">
    <property type="term" value="F:metal ion binding"/>
    <property type="evidence" value="ECO:0007669"/>
    <property type="project" value="UniProtKB-UniRule"/>
</dbReference>
<dbReference type="Gene3D" id="1.10.390.10">
    <property type="entry name" value="Neutral Protease Domain 2"/>
    <property type="match status" value="1"/>
</dbReference>
<dbReference type="EMBL" id="BJCL01000002">
    <property type="protein sequence ID" value="GCL61942.1"/>
    <property type="molecule type" value="Genomic_DNA"/>
</dbReference>
<dbReference type="Pfam" id="PF01447">
    <property type="entry name" value="Peptidase_M4"/>
    <property type="match status" value="1"/>
</dbReference>
<feature type="domain" description="Peptidase M4" evidence="9">
    <location>
        <begin position="121"/>
        <end position="199"/>
    </location>
</feature>
<evidence type="ECO:0000313" key="11">
    <source>
        <dbReference type="EMBL" id="GCL61942.1"/>
    </source>
</evidence>
<dbReference type="InterPro" id="IPR027268">
    <property type="entry name" value="Peptidase_M4/M1_CTD_sf"/>
</dbReference>
<dbReference type="Pfam" id="PF02868">
    <property type="entry name" value="Peptidase_M4_C"/>
    <property type="match status" value="1"/>
</dbReference>
<feature type="domain" description="Peptidase M4 C-terminal" evidence="10">
    <location>
        <begin position="204"/>
        <end position="370"/>
    </location>
</feature>
<dbReference type="EC" id="3.4.24.-" evidence="8"/>
<dbReference type="Gene3D" id="3.10.170.10">
    <property type="match status" value="1"/>
</dbReference>
<evidence type="ECO:0000256" key="6">
    <source>
        <dbReference type="ARBA" id="ARBA00023049"/>
    </source>
</evidence>
<evidence type="ECO:0000256" key="5">
    <source>
        <dbReference type="ARBA" id="ARBA00022833"/>
    </source>
</evidence>
<dbReference type="PANTHER" id="PTHR43579">
    <property type="match status" value="1"/>
</dbReference>
<dbReference type="InterPro" id="IPR001570">
    <property type="entry name" value="Peptidase_M4_C_domain"/>
</dbReference>
<keyword evidence="6 8" id="KW-0482">Metalloprotease</keyword>
<dbReference type="PANTHER" id="PTHR43579:SF1">
    <property type="entry name" value="NEUTRAL METALLOPROTEINASE"/>
    <property type="match status" value="1"/>
</dbReference>
<dbReference type="InterPro" id="IPR052759">
    <property type="entry name" value="Metalloprotease_M4"/>
</dbReference>
<evidence type="ECO:0000313" key="12">
    <source>
        <dbReference type="Proteomes" id="UP000301751"/>
    </source>
</evidence>
<keyword evidence="5 8" id="KW-0862">Zinc</keyword>
<comment type="function">
    <text evidence="8">Extracellular zinc metalloprotease.</text>
</comment>
<dbReference type="AlphaFoldDB" id="A0A480APD8"/>
<evidence type="ECO:0000256" key="1">
    <source>
        <dbReference type="ARBA" id="ARBA00009388"/>
    </source>
</evidence>
<organism evidence="11 12">
    <name type="scientific">Pseudaquabacterium pictum</name>
    <dbReference type="NCBI Taxonomy" id="2315236"/>
    <lineage>
        <taxon>Bacteria</taxon>
        <taxon>Pseudomonadati</taxon>
        <taxon>Pseudomonadota</taxon>
        <taxon>Betaproteobacteria</taxon>
        <taxon>Burkholderiales</taxon>
        <taxon>Sphaerotilaceae</taxon>
        <taxon>Pseudaquabacterium</taxon>
    </lineage>
</organism>
<gene>
    <name evidence="11" type="ORF">AQPW35_10230</name>
</gene>
<keyword evidence="4 8" id="KW-0378">Hydrolase</keyword>
<dbReference type="GO" id="GO:0004222">
    <property type="term" value="F:metalloendopeptidase activity"/>
    <property type="evidence" value="ECO:0007669"/>
    <property type="project" value="UniProtKB-UniRule"/>
</dbReference>
<evidence type="ECO:0000256" key="4">
    <source>
        <dbReference type="ARBA" id="ARBA00022801"/>
    </source>
</evidence>
<name>A0A480APD8_9BURK</name>
<sequence>MIRAATRRLNNPESTMPMQALRCGCSHHPLHCIIPPYMLETMAESADAAVRKTAVAAIEVSAQARTLRSTMQEMPAMAALMSPSGKKNRQVYDGQHLGQSSMPGVLVRGEGQPKVADVAVNEAYDHSGRTYDFFNTVFARNSLDGQGMTLVSSVHLGHNINNAFWNGRQMMYGDGDGHAFLRFTRSLDVVGHELTHGVIAHECNLRYQGQSGALNEHFADVFGILVRQWRLKQSAKKADWLIGRELLGPAATKARGLRDFGPGKAYEDDPAIGTDPQPKHMQSLYTGPGDFGGVHINSGIPNHAFYLFARRLGGPAWQLPGAIWYEAMRKLSANSDFGEMVSTTLMIASDQHGAGSTVHKALQDAWQAVGL</sequence>
<comment type="similarity">
    <text evidence="1 8">Belongs to the peptidase M4 family.</text>
</comment>
<dbReference type="InterPro" id="IPR023612">
    <property type="entry name" value="Peptidase_M4"/>
</dbReference>
<feature type="active site" description="Proton donor" evidence="7">
    <location>
        <position position="295"/>
    </location>
</feature>
<comment type="caution">
    <text evidence="11">The sequence shown here is derived from an EMBL/GenBank/DDBJ whole genome shotgun (WGS) entry which is preliminary data.</text>
</comment>
<feature type="active site" evidence="7">
    <location>
        <position position="193"/>
    </location>
</feature>
<keyword evidence="12" id="KW-1185">Reference proteome</keyword>
<dbReference type="Proteomes" id="UP000301751">
    <property type="component" value="Unassembled WGS sequence"/>
</dbReference>
<dbReference type="InterPro" id="IPR013856">
    <property type="entry name" value="Peptidase_M4_domain"/>
</dbReference>